<accession>A0A3N6M337</accession>
<keyword evidence="2" id="KW-0472">Membrane</keyword>
<evidence type="ECO:0000313" key="6">
    <source>
        <dbReference type="Proteomes" id="UP000273828"/>
    </source>
</evidence>
<dbReference type="Proteomes" id="UP000273828">
    <property type="component" value="Unassembled WGS sequence"/>
</dbReference>
<dbReference type="EMBL" id="REFY01000003">
    <property type="protein sequence ID" value="RQG90260.1"/>
    <property type="molecule type" value="Genomic_DNA"/>
</dbReference>
<feature type="compositionally biased region" description="Gly residues" evidence="1">
    <location>
        <begin position="187"/>
        <end position="196"/>
    </location>
</feature>
<evidence type="ECO:0000259" key="3">
    <source>
        <dbReference type="Pfam" id="PF23600"/>
    </source>
</evidence>
<dbReference type="Pfam" id="PF23601">
    <property type="entry name" value="CdpA_C"/>
    <property type="match status" value="1"/>
</dbReference>
<evidence type="ECO:0000256" key="1">
    <source>
        <dbReference type="SAM" id="MobiDB-lite"/>
    </source>
</evidence>
<feature type="domain" description="Cell division protein A C-terminal" evidence="4">
    <location>
        <begin position="314"/>
        <end position="355"/>
    </location>
</feature>
<name>A0A3N6M337_9EURY</name>
<feature type="transmembrane region" description="Helical" evidence="2">
    <location>
        <begin position="127"/>
        <end position="152"/>
    </location>
</feature>
<gene>
    <name evidence="5" type="ORF">EA462_09780</name>
</gene>
<proteinExistence type="predicted"/>
<keyword evidence="2" id="KW-0812">Transmembrane</keyword>
<dbReference type="OrthoDB" id="235883at2157"/>
<keyword evidence="6" id="KW-1185">Reference proteome</keyword>
<protein>
    <submittedName>
        <fullName evidence="5">Uncharacterized protein</fullName>
    </submittedName>
</protein>
<feature type="transmembrane region" description="Helical" evidence="2">
    <location>
        <begin position="63"/>
        <end position="88"/>
    </location>
</feature>
<feature type="transmembrane region" description="Helical" evidence="2">
    <location>
        <begin position="21"/>
        <end position="43"/>
    </location>
</feature>
<reference evidence="5 6" key="1">
    <citation type="submission" date="2018-10" db="EMBL/GenBank/DDBJ databases">
        <title>Natrarchaeobius chitinivorans gen. nov., sp. nov., and Natrarchaeobius haloalkaliphilus sp. nov., alkaliphilic, chitin-utilizing haloarchaea from hypersaline alkaline lakes.</title>
        <authorList>
            <person name="Sorokin D.Y."/>
            <person name="Elcheninov A.G."/>
            <person name="Kostrikina N.A."/>
            <person name="Bale N.J."/>
            <person name="Sinninghe Damste J.S."/>
            <person name="Khijniak T.V."/>
            <person name="Kublanov I.V."/>
            <person name="Toshchakov S.V."/>
        </authorList>
    </citation>
    <scope>NUCLEOTIDE SEQUENCE [LARGE SCALE GENOMIC DNA]</scope>
    <source>
        <strain evidence="5 6">AArcht-Sl</strain>
    </source>
</reference>
<dbReference type="Pfam" id="PF23600">
    <property type="entry name" value="CdpA_N"/>
    <property type="match status" value="1"/>
</dbReference>
<evidence type="ECO:0000256" key="2">
    <source>
        <dbReference type="SAM" id="Phobius"/>
    </source>
</evidence>
<evidence type="ECO:0000313" key="5">
    <source>
        <dbReference type="EMBL" id="RQG90260.1"/>
    </source>
</evidence>
<feature type="transmembrane region" description="Helical" evidence="2">
    <location>
        <begin position="95"/>
        <end position="115"/>
    </location>
</feature>
<evidence type="ECO:0000259" key="4">
    <source>
        <dbReference type="Pfam" id="PF23601"/>
    </source>
</evidence>
<feature type="compositionally biased region" description="Low complexity" evidence="1">
    <location>
        <begin position="271"/>
        <end position="286"/>
    </location>
</feature>
<feature type="compositionally biased region" description="Basic and acidic residues" evidence="1">
    <location>
        <begin position="212"/>
        <end position="232"/>
    </location>
</feature>
<sequence length="357" mass="37571">MTSLTDVYEGSTGEMRDPRRLYAGTALVLFGAILAVVAVLMAATDLFSGFVTALSWEMAPQYASVRIAGGLAGLGVPAALVGVFIVLPANRRVKAAAAISASLCLFGVVLFWHAYPYHWNGVGEDLTFQVSVVYLLGLFTAVWCLFTAVVNFKTRNDPGGMLEMNVTRHNQTILEVSDEDRESSQFGGVGFLGGTPDGEVETQTNAPGAGTGDEKATTDSEGRSSGDPEPARSSDPTTADEDGGTILSSGSKTGPDRSNGPTKPRRGLGGVPSSDGGSAASDVSSPLDEAPTGENGAEIVESAASGPNPDEPTDRYCGNCRHFEYVRSTSGMVPYCGYHEQAMDNMDACEEWMPNRR</sequence>
<keyword evidence="2" id="KW-1133">Transmembrane helix</keyword>
<feature type="domain" description="Cell division protein A N-terminal" evidence="3">
    <location>
        <begin position="2"/>
        <end position="158"/>
    </location>
</feature>
<dbReference type="AlphaFoldDB" id="A0A3N6M337"/>
<dbReference type="InterPro" id="IPR055564">
    <property type="entry name" value="CdpA_C"/>
</dbReference>
<dbReference type="InterPro" id="IPR055563">
    <property type="entry name" value="CdpA_N"/>
</dbReference>
<feature type="region of interest" description="Disordered" evidence="1">
    <location>
        <begin position="176"/>
        <end position="317"/>
    </location>
</feature>
<dbReference type="RefSeq" id="WP_124178365.1">
    <property type="nucleotide sequence ID" value="NZ_REFY01000003.1"/>
</dbReference>
<organism evidence="5 6">
    <name type="scientific">Natrarchaeobius halalkaliphilus</name>
    <dbReference type="NCBI Taxonomy" id="1679091"/>
    <lineage>
        <taxon>Archaea</taxon>
        <taxon>Methanobacteriati</taxon>
        <taxon>Methanobacteriota</taxon>
        <taxon>Stenosarchaea group</taxon>
        <taxon>Halobacteria</taxon>
        <taxon>Halobacteriales</taxon>
        <taxon>Natrialbaceae</taxon>
        <taxon>Natrarchaeobius</taxon>
    </lineage>
</organism>
<comment type="caution">
    <text evidence="5">The sequence shown here is derived from an EMBL/GenBank/DDBJ whole genome shotgun (WGS) entry which is preliminary data.</text>
</comment>